<evidence type="ECO:0000256" key="1">
    <source>
        <dbReference type="ARBA" id="ARBA00004479"/>
    </source>
</evidence>
<evidence type="ECO:0000256" key="2">
    <source>
        <dbReference type="ARBA" id="ARBA00006166"/>
    </source>
</evidence>
<gene>
    <name evidence="12" type="ORF">BSL78_02829</name>
</gene>
<dbReference type="Pfam" id="PF15706">
    <property type="entry name" value="TMEM132_C"/>
    <property type="match status" value="1"/>
</dbReference>
<accession>A0A2G8LJ36</accession>
<keyword evidence="4 7" id="KW-1133">Transmembrane helix</keyword>
<dbReference type="Proteomes" id="UP000230750">
    <property type="component" value="Unassembled WGS sequence"/>
</dbReference>
<proteinExistence type="inferred from homology"/>
<dbReference type="AlphaFoldDB" id="A0A2G8LJ36"/>
<feature type="region of interest" description="Disordered" evidence="6">
    <location>
        <begin position="613"/>
        <end position="708"/>
    </location>
</feature>
<evidence type="ECO:0000256" key="6">
    <source>
        <dbReference type="SAM" id="MobiDB-lite"/>
    </source>
</evidence>
<dbReference type="EMBL" id="MRZV01000062">
    <property type="protein sequence ID" value="PIK60267.1"/>
    <property type="molecule type" value="Genomic_DNA"/>
</dbReference>
<organism evidence="12 13">
    <name type="scientific">Stichopus japonicus</name>
    <name type="common">Sea cucumber</name>
    <dbReference type="NCBI Taxonomy" id="307972"/>
    <lineage>
        <taxon>Eukaryota</taxon>
        <taxon>Metazoa</taxon>
        <taxon>Echinodermata</taxon>
        <taxon>Eleutherozoa</taxon>
        <taxon>Echinozoa</taxon>
        <taxon>Holothuroidea</taxon>
        <taxon>Aspidochirotacea</taxon>
        <taxon>Aspidochirotida</taxon>
        <taxon>Stichopodidae</taxon>
        <taxon>Apostichopus</taxon>
    </lineage>
</organism>
<feature type="transmembrane region" description="Helical" evidence="7">
    <location>
        <begin position="553"/>
        <end position="578"/>
    </location>
</feature>
<dbReference type="OrthoDB" id="10026202at2759"/>
<dbReference type="InterPro" id="IPR055423">
    <property type="entry name" value="Ig_TMEM132_5th"/>
</dbReference>
<evidence type="ECO:0000259" key="11">
    <source>
        <dbReference type="Pfam" id="PF23487"/>
    </source>
</evidence>
<feature type="domain" description="Transmembrane protein family 132 fourth" evidence="9">
    <location>
        <begin position="71"/>
        <end position="167"/>
    </location>
</feature>
<evidence type="ECO:0000256" key="3">
    <source>
        <dbReference type="ARBA" id="ARBA00022692"/>
    </source>
</evidence>
<dbReference type="Pfam" id="PF16070">
    <property type="entry name" value="Ig_TMEM132_4th"/>
    <property type="match status" value="1"/>
</dbReference>
<feature type="compositionally biased region" description="Polar residues" evidence="6">
    <location>
        <begin position="617"/>
        <end position="627"/>
    </location>
</feature>
<dbReference type="InterPro" id="IPR031437">
    <property type="entry name" value="Ig_TMEM132_4th"/>
</dbReference>
<feature type="compositionally biased region" description="Basic and acidic residues" evidence="6">
    <location>
        <begin position="533"/>
        <end position="543"/>
    </location>
</feature>
<feature type="domain" description="Transmembrane protein TMEM132 C-terminal" evidence="8">
    <location>
        <begin position="530"/>
        <end position="602"/>
    </location>
</feature>
<reference evidence="12 13" key="1">
    <citation type="journal article" date="2017" name="PLoS Biol.">
        <title>The sea cucumber genome provides insights into morphological evolution and visceral regeneration.</title>
        <authorList>
            <person name="Zhang X."/>
            <person name="Sun L."/>
            <person name="Yuan J."/>
            <person name="Sun Y."/>
            <person name="Gao Y."/>
            <person name="Zhang L."/>
            <person name="Li S."/>
            <person name="Dai H."/>
            <person name="Hamel J.F."/>
            <person name="Liu C."/>
            <person name="Yu Y."/>
            <person name="Liu S."/>
            <person name="Lin W."/>
            <person name="Guo K."/>
            <person name="Jin S."/>
            <person name="Xu P."/>
            <person name="Storey K.B."/>
            <person name="Huan P."/>
            <person name="Zhang T."/>
            <person name="Zhou Y."/>
            <person name="Zhang J."/>
            <person name="Lin C."/>
            <person name="Li X."/>
            <person name="Xing L."/>
            <person name="Huo D."/>
            <person name="Sun M."/>
            <person name="Wang L."/>
            <person name="Mercier A."/>
            <person name="Li F."/>
            <person name="Yang H."/>
            <person name="Xiang J."/>
        </authorList>
    </citation>
    <scope>NUCLEOTIDE SEQUENCE [LARGE SCALE GENOMIC DNA]</scope>
    <source>
        <strain evidence="12">Shaxun</strain>
        <tissue evidence="12">Muscle</tissue>
    </source>
</reference>
<name>A0A2G8LJ36_STIJA</name>
<keyword evidence="3 7" id="KW-0812">Transmembrane</keyword>
<dbReference type="PANTHER" id="PTHR13388">
    <property type="entry name" value="DETONATOR, ISOFORM E"/>
    <property type="match status" value="1"/>
</dbReference>
<feature type="domain" description="Transmembrane protein TMEM132 sixth" evidence="11">
    <location>
        <begin position="309"/>
        <end position="422"/>
    </location>
</feature>
<dbReference type="Pfam" id="PF23486">
    <property type="entry name" value="Ig_TMEM132_5th"/>
    <property type="match status" value="1"/>
</dbReference>
<evidence type="ECO:0000259" key="8">
    <source>
        <dbReference type="Pfam" id="PF15706"/>
    </source>
</evidence>
<dbReference type="Pfam" id="PF23487">
    <property type="entry name" value="Ig_TMEM132_6th"/>
    <property type="match status" value="1"/>
</dbReference>
<dbReference type="STRING" id="307972.A0A2G8LJ36"/>
<feature type="domain" description="Transmembrane protein TMEM132 fifth" evidence="10">
    <location>
        <begin position="171"/>
        <end position="307"/>
    </location>
</feature>
<evidence type="ECO:0000256" key="7">
    <source>
        <dbReference type="SAM" id="Phobius"/>
    </source>
</evidence>
<sequence>MATAEKQDTAEEDEESDEMPVVMAMEYRILNQTGSVRQISWRVDCTRGQERYASRFETEITASSQDQLKEFIPLIKSNDLVNTAVLGSGRIHYPVRVVALSHGGDIVPITDKVQCSSTNNNIVKVREDCSAVYVNGSEDRGAENVDVSFSYRGLEVNLPLRVWMPELPLTVSLSDDKLSIVKRWKVARKEEERNTKNDATDEDPGGCQLAYQIAMVDVLTRFYVPIATGGGGDGEEDSKRYFSGPNALQVITHLVLNHLRVKDDSVAFSEGRRVTGLVPGVTMVQVVHPHTRDILGEKKVHVVADKVEIVDLKVTMVTGMSFTFSSIDTVNNIFGYNLMALEGFVTNHQEAFLYITITYNDLTTVALQDLDPATYSLVVTSNHNQVIATSPDSTHELPSVIATGQGTTAMIVSFLPAEHCRRKRKENCIVFDTFNVDVTYNSSHPLLNEIVSGNEDEPWQRFSPGVRFVDPGVVRTDINQYYIRQLPTVVENECDQAISSIPFYPDVWPSNDVDPFWRDSSPGRGLNSSDNTGTDRSEQKESSKRESLSMVEIIMYVILAVFGVAVLFFVINFLLFVVRYLKRKKPAMSDGIHPQSWIMLGVDWEKRQANFPLPSDESIQLQESTEGSGREDMSSTMSGATVPRRGAGEVEEANEGDPLIRRLNNGVLVGGRPRQNSQSEQLEAAARRKVAQRGRGVPRDGTVNNFKD</sequence>
<comment type="similarity">
    <text evidence="2">Belongs to the TMEM132 family.</text>
</comment>
<feature type="region of interest" description="Disordered" evidence="6">
    <location>
        <begin position="519"/>
        <end position="543"/>
    </location>
</feature>
<evidence type="ECO:0000256" key="5">
    <source>
        <dbReference type="ARBA" id="ARBA00023136"/>
    </source>
</evidence>
<dbReference type="InterPro" id="IPR031436">
    <property type="entry name" value="TMEM132_C"/>
</dbReference>
<keyword evidence="5 7" id="KW-0472">Membrane</keyword>
<comment type="caution">
    <text evidence="12">The sequence shown here is derived from an EMBL/GenBank/DDBJ whole genome shotgun (WGS) entry which is preliminary data.</text>
</comment>
<protein>
    <submittedName>
        <fullName evidence="12">Putative transmembrane protein</fullName>
    </submittedName>
</protein>
<evidence type="ECO:0000259" key="9">
    <source>
        <dbReference type="Pfam" id="PF16070"/>
    </source>
</evidence>
<dbReference type="PANTHER" id="PTHR13388:SF11">
    <property type="entry name" value="DETONATOR, ISOFORM E"/>
    <property type="match status" value="1"/>
</dbReference>
<evidence type="ECO:0000313" key="13">
    <source>
        <dbReference type="Proteomes" id="UP000230750"/>
    </source>
</evidence>
<dbReference type="InterPro" id="IPR026307">
    <property type="entry name" value="TMEM132"/>
</dbReference>
<comment type="subcellular location">
    <subcellularLocation>
        <location evidence="1">Membrane</location>
        <topology evidence="1">Single-pass type I membrane protein</topology>
    </subcellularLocation>
</comment>
<evidence type="ECO:0000256" key="4">
    <source>
        <dbReference type="ARBA" id="ARBA00022989"/>
    </source>
</evidence>
<keyword evidence="13" id="KW-1185">Reference proteome</keyword>
<dbReference type="GO" id="GO:0016020">
    <property type="term" value="C:membrane"/>
    <property type="evidence" value="ECO:0007669"/>
    <property type="project" value="UniProtKB-SubCell"/>
</dbReference>
<dbReference type="InterPro" id="IPR055424">
    <property type="entry name" value="Ig_TMEM132_6th"/>
</dbReference>
<evidence type="ECO:0000313" key="12">
    <source>
        <dbReference type="EMBL" id="PIK60267.1"/>
    </source>
</evidence>
<evidence type="ECO:0000259" key="10">
    <source>
        <dbReference type="Pfam" id="PF23486"/>
    </source>
</evidence>